<organism evidence="3 4">
    <name type="scientific">Mucuna pruriens</name>
    <name type="common">Velvet bean</name>
    <name type="synonym">Dolichos pruriens</name>
    <dbReference type="NCBI Taxonomy" id="157652"/>
    <lineage>
        <taxon>Eukaryota</taxon>
        <taxon>Viridiplantae</taxon>
        <taxon>Streptophyta</taxon>
        <taxon>Embryophyta</taxon>
        <taxon>Tracheophyta</taxon>
        <taxon>Spermatophyta</taxon>
        <taxon>Magnoliopsida</taxon>
        <taxon>eudicotyledons</taxon>
        <taxon>Gunneridae</taxon>
        <taxon>Pentapetalae</taxon>
        <taxon>rosids</taxon>
        <taxon>fabids</taxon>
        <taxon>Fabales</taxon>
        <taxon>Fabaceae</taxon>
        <taxon>Papilionoideae</taxon>
        <taxon>50 kb inversion clade</taxon>
        <taxon>NPAAA clade</taxon>
        <taxon>indigoferoid/millettioid clade</taxon>
        <taxon>Phaseoleae</taxon>
        <taxon>Mucuna</taxon>
    </lineage>
</organism>
<dbReference type="InterPro" id="IPR057670">
    <property type="entry name" value="SH3_retrovirus"/>
</dbReference>
<feature type="domain" description="Reverse transcriptase Ty1/copia-type" evidence="1">
    <location>
        <begin position="250"/>
        <end position="316"/>
    </location>
</feature>
<proteinExistence type="predicted"/>
<dbReference type="EMBL" id="QJKJ01001265">
    <property type="protein sequence ID" value="RDY08497.1"/>
    <property type="molecule type" value="Genomic_DNA"/>
</dbReference>
<name>A0A371I0C5_MUCPR</name>
<evidence type="ECO:0000313" key="4">
    <source>
        <dbReference type="Proteomes" id="UP000257109"/>
    </source>
</evidence>
<feature type="non-terminal residue" evidence="3">
    <location>
        <position position="1"/>
    </location>
</feature>
<evidence type="ECO:0000259" key="2">
    <source>
        <dbReference type="Pfam" id="PF25597"/>
    </source>
</evidence>
<protein>
    <submittedName>
        <fullName evidence="3">Copia protein</fullName>
    </submittedName>
</protein>
<comment type="caution">
    <text evidence="3">The sequence shown here is derived from an EMBL/GenBank/DDBJ whole genome shotgun (WGS) entry which is preliminary data.</text>
</comment>
<reference evidence="3" key="1">
    <citation type="submission" date="2018-05" db="EMBL/GenBank/DDBJ databases">
        <title>Draft genome of Mucuna pruriens seed.</title>
        <authorList>
            <person name="Nnadi N.E."/>
            <person name="Vos R."/>
            <person name="Hasami M.H."/>
            <person name="Devisetty U.K."/>
            <person name="Aguiy J.C."/>
        </authorList>
    </citation>
    <scope>NUCLEOTIDE SEQUENCE [LARGE SCALE GENOMIC DNA]</scope>
    <source>
        <strain evidence="3">JCA_2017</strain>
    </source>
</reference>
<dbReference type="OrthoDB" id="8048545at2759"/>
<feature type="domain" description="Reverse transcriptase Ty1/copia-type" evidence="1">
    <location>
        <begin position="138"/>
        <end position="238"/>
    </location>
</feature>
<dbReference type="Pfam" id="PF25597">
    <property type="entry name" value="SH3_retrovirus"/>
    <property type="match status" value="1"/>
</dbReference>
<keyword evidence="4" id="KW-1185">Reference proteome</keyword>
<sequence>MNYGEEEDLTYLTFIHLDFGKFDSKVDKGIFLGYSYTSKAYRVFNSRTLVVEDFIHILSKLEEDFSNLQIGSSNKSVDALEPSNTRAIEQSTNITRIGNLSPIILKTSSWEINVRNIEEVLKEDDWIVAMEEDQFTRNNVLKLVPKPEHNSIMGTRWLDENGKVVRNKARLVAQGYNQQEGIDFTETFTLVAKFEAIRILLAFSTYKDINLFQMDVKSSFLNCFIEEEAFVKQPPVLNKHLILSMTNLAIFSYQMENKDFIMFQIYVDDIIFCVTNECLCKNFSDFMQSKFKMSMIRELKFFLGLQVKQKDNGIWIH</sequence>
<gene>
    <name evidence="3" type="primary">GIP</name>
    <name evidence="3" type="ORF">CR513_07268</name>
</gene>
<dbReference type="Proteomes" id="UP000257109">
    <property type="component" value="Unassembled WGS sequence"/>
</dbReference>
<accession>A0A371I0C5</accession>
<dbReference type="STRING" id="157652.A0A371I0C5"/>
<evidence type="ECO:0000259" key="1">
    <source>
        <dbReference type="Pfam" id="PF07727"/>
    </source>
</evidence>
<dbReference type="InterPro" id="IPR013103">
    <property type="entry name" value="RVT_2"/>
</dbReference>
<dbReference type="AlphaFoldDB" id="A0A371I0C5"/>
<dbReference type="Pfam" id="PF07727">
    <property type="entry name" value="RVT_2"/>
    <property type="match status" value="2"/>
</dbReference>
<evidence type="ECO:0000313" key="3">
    <source>
        <dbReference type="EMBL" id="RDY08497.1"/>
    </source>
</evidence>
<feature type="domain" description="Retroviral polymerase SH3-like" evidence="2">
    <location>
        <begin position="20"/>
        <end position="48"/>
    </location>
</feature>